<evidence type="ECO:0000256" key="3">
    <source>
        <dbReference type="PROSITE-ProRule" id="PRU00117"/>
    </source>
</evidence>
<protein>
    <submittedName>
        <fullName evidence="4">RNA-binding protein</fullName>
    </submittedName>
</protein>
<dbReference type="PROSITE" id="PS50084">
    <property type="entry name" value="KH_TYPE_1"/>
    <property type="match status" value="1"/>
</dbReference>
<organism evidence="4 5">
    <name type="scientific">candidate division WWE3 bacterium CG_4_9_14_3_um_filter_34_6</name>
    <dbReference type="NCBI Taxonomy" id="1975079"/>
    <lineage>
        <taxon>Bacteria</taxon>
        <taxon>Katanobacteria</taxon>
    </lineage>
</organism>
<dbReference type="Pfam" id="PF13083">
    <property type="entry name" value="KH_KhpA-B"/>
    <property type="match status" value="1"/>
</dbReference>
<evidence type="ECO:0000313" key="5">
    <source>
        <dbReference type="Proteomes" id="UP000230683"/>
    </source>
</evidence>
<dbReference type="AlphaFoldDB" id="A0A2M7X4A1"/>
<dbReference type="EMBL" id="PFWY01000060">
    <property type="protein sequence ID" value="PJA40939.1"/>
    <property type="molecule type" value="Genomic_DNA"/>
</dbReference>
<dbReference type="Proteomes" id="UP000230683">
    <property type="component" value="Unassembled WGS sequence"/>
</dbReference>
<dbReference type="InterPro" id="IPR015946">
    <property type="entry name" value="KH_dom-like_a/b"/>
</dbReference>
<dbReference type="PANTHER" id="PTHR34654">
    <property type="entry name" value="UPF0109 PROTEIN SCO5592"/>
    <property type="match status" value="1"/>
</dbReference>
<proteinExistence type="predicted"/>
<dbReference type="GO" id="GO:0003723">
    <property type="term" value="F:RNA binding"/>
    <property type="evidence" value="ECO:0007669"/>
    <property type="project" value="UniProtKB-UniRule"/>
</dbReference>
<accession>A0A2M7X4A1</accession>
<evidence type="ECO:0000313" key="4">
    <source>
        <dbReference type="EMBL" id="PJA40939.1"/>
    </source>
</evidence>
<name>A0A2M7X4A1_UNCKA</name>
<dbReference type="SUPFAM" id="SSF54814">
    <property type="entry name" value="Prokaryotic type KH domain (KH-domain type II)"/>
    <property type="match status" value="1"/>
</dbReference>
<dbReference type="PANTHER" id="PTHR34654:SF1">
    <property type="entry name" value="RNA-BINDING PROTEIN KHPA"/>
    <property type="match status" value="1"/>
</dbReference>
<comment type="caution">
    <text evidence="4">The sequence shown here is derived from an EMBL/GenBank/DDBJ whole genome shotgun (WGS) entry which is preliminary data.</text>
</comment>
<reference evidence="5" key="1">
    <citation type="submission" date="2017-09" db="EMBL/GenBank/DDBJ databases">
        <title>Depth-based differentiation of microbial function through sediment-hosted aquifers and enrichment of novel symbionts in the deep terrestrial subsurface.</title>
        <authorList>
            <person name="Probst A.J."/>
            <person name="Ladd B."/>
            <person name="Jarett J.K."/>
            <person name="Geller-Mcgrath D.E."/>
            <person name="Sieber C.M.K."/>
            <person name="Emerson J.B."/>
            <person name="Anantharaman K."/>
            <person name="Thomas B.C."/>
            <person name="Malmstrom R."/>
            <person name="Stieglmeier M."/>
            <person name="Klingl A."/>
            <person name="Woyke T."/>
            <person name="Ryan C.M."/>
            <person name="Banfield J.F."/>
        </authorList>
    </citation>
    <scope>NUCLEOTIDE SEQUENCE [LARGE SCALE GENOMIC DNA]</scope>
</reference>
<sequence length="83" mass="9316">MTDLTEFLVKKIVTNPNDVVIKEQKSEGFNGQDSVTIDIKVNPEDTGIVIGKHGQTIKSFRNIIKIKALKNNSYVDIRLSEEV</sequence>
<dbReference type="InterPro" id="IPR020627">
    <property type="entry name" value="KhpA"/>
</dbReference>
<keyword evidence="2 3" id="KW-0694">RNA-binding</keyword>
<evidence type="ECO:0000256" key="2">
    <source>
        <dbReference type="ARBA" id="ARBA00022884"/>
    </source>
</evidence>
<dbReference type="InterPro" id="IPR009019">
    <property type="entry name" value="KH_sf_prok-type"/>
</dbReference>
<dbReference type="Gene3D" id="3.30.300.20">
    <property type="match status" value="1"/>
</dbReference>
<gene>
    <name evidence="4" type="ORF">CO178_01320</name>
</gene>
<evidence type="ECO:0000256" key="1">
    <source>
        <dbReference type="ARBA" id="ARBA00022490"/>
    </source>
</evidence>
<keyword evidence="1" id="KW-0963">Cytoplasm</keyword>